<evidence type="ECO:0000256" key="1">
    <source>
        <dbReference type="ARBA" id="ARBA00035644"/>
    </source>
</evidence>
<dbReference type="CDD" id="cd06193">
    <property type="entry name" value="siderophore_interacting"/>
    <property type="match status" value="1"/>
</dbReference>
<dbReference type="PANTHER" id="PTHR30157">
    <property type="entry name" value="FERRIC REDUCTASE, NADPH-DEPENDENT"/>
    <property type="match status" value="1"/>
</dbReference>
<evidence type="ECO:0000313" key="4">
    <source>
        <dbReference type="Proteomes" id="UP000535589"/>
    </source>
</evidence>
<accession>A0A7X8TTI0</accession>
<comment type="caution">
    <text evidence="3">The sequence shown here is derived from an EMBL/GenBank/DDBJ whole genome shotgun (WGS) entry which is preliminary data.</text>
</comment>
<evidence type="ECO:0000259" key="2">
    <source>
        <dbReference type="PROSITE" id="PS51384"/>
    </source>
</evidence>
<dbReference type="InterPro" id="IPR013113">
    <property type="entry name" value="SIP_FAD-bd"/>
</dbReference>
<dbReference type="InterPro" id="IPR017927">
    <property type="entry name" value="FAD-bd_FR_type"/>
</dbReference>
<dbReference type="Proteomes" id="UP000535589">
    <property type="component" value="Unassembled WGS sequence"/>
</dbReference>
<dbReference type="GO" id="GO:0016491">
    <property type="term" value="F:oxidoreductase activity"/>
    <property type="evidence" value="ECO:0007669"/>
    <property type="project" value="InterPro"/>
</dbReference>
<dbReference type="RefSeq" id="WP_168837599.1">
    <property type="nucleotide sequence ID" value="NZ_JABAIK010000022.1"/>
</dbReference>
<reference evidence="3 4" key="1">
    <citation type="submission" date="2020-04" db="EMBL/GenBank/DDBJ databases">
        <title>Vibrio sp. SM6, a novel species isolated from seawater.</title>
        <authorList>
            <person name="Wang X."/>
        </authorList>
    </citation>
    <scope>NUCLEOTIDE SEQUENCE [LARGE SCALE GENOMIC DNA]</scope>
    <source>
        <strain evidence="3 4">SM6</strain>
    </source>
</reference>
<proteinExistence type="inferred from homology"/>
<dbReference type="InterPro" id="IPR007037">
    <property type="entry name" value="SIP_rossman_dom"/>
</dbReference>
<dbReference type="Pfam" id="PF08021">
    <property type="entry name" value="FAD_binding_9"/>
    <property type="match status" value="1"/>
</dbReference>
<dbReference type="InterPro" id="IPR039261">
    <property type="entry name" value="FNR_nucleotide-bd"/>
</dbReference>
<name>A0A7X8TTI0_9VIBR</name>
<evidence type="ECO:0000313" key="3">
    <source>
        <dbReference type="EMBL" id="NLS14505.1"/>
    </source>
</evidence>
<dbReference type="AlphaFoldDB" id="A0A7X8TTI0"/>
<keyword evidence="4" id="KW-1185">Reference proteome</keyword>
<dbReference type="Gene3D" id="2.40.30.10">
    <property type="entry name" value="Translation factors"/>
    <property type="match status" value="1"/>
</dbReference>
<dbReference type="PANTHER" id="PTHR30157:SF0">
    <property type="entry name" value="NADPH-DEPENDENT FERRIC-CHELATE REDUCTASE"/>
    <property type="match status" value="1"/>
</dbReference>
<dbReference type="Pfam" id="PF04954">
    <property type="entry name" value="SIP"/>
    <property type="match status" value="1"/>
</dbReference>
<dbReference type="EMBL" id="JABAIK010000022">
    <property type="protein sequence ID" value="NLS14505.1"/>
    <property type="molecule type" value="Genomic_DNA"/>
</dbReference>
<dbReference type="SUPFAM" id="SSF63380">
    <property type="entry name" value="Riboflavin synthase domain-like"/>
    <property type="match status" value="1"/>
</dbReference>
<gene>
    <name evidence="3" type="ORF">HGP28_16685</name>
</gene>
<feature type="domain" description="FAD-binding FR-type" evidence="2">
    <location>
        <begin position="13"/>
        <end position="138"/>
    </location>
</feature>
<protein>
    <submittedName>
        <fullName evidence="3">Siderophore-interacting protein</fullName>
    </submittedName>
</protein>
<organism evidence="3 4">
    <name type="scientific">Vibrio agarilyticus</name>
    <dbReference type="NCBI Taxonomy" id="2726741"/>
    <lineage>
        <taxon>Bacteria</taxon>
        <taxon>Pseudomonadati</taxon>
        <taxon>Pseudomonadota</taxon>
        <taxon>Gammaproteobacteria</taxon>
        <taxon>Vibrionales</taxon>
        <taxon>Vibrionaceae</taxon>
        <taxon>Vibrio</taxon>
    </lineage>
</organism>
<dbReference type="PROSITE" id="PS51384">
    <property type="entry name" value="FAD_FR"/>
    <property type="match status" value="1"/>
</dbReference>
<dbReference type="InterPro" id="IPR017938">
    <property type="entry name" value="Riboflavin_synthase-like_b-brl"/>
</dbReference>
<dbReference type="InterPro" id="IPR039374">
    <property type="entry name" value="SIP_fam"/>
</dbReference>
<sequence length="288" mass="31905">MANTPQNRAKQPKKPTLVTVKSVEDLSSGLRRICFISPELHHYPEACGGAHIKLMMPHGEQEAPVLPVMTEKGPRWEDPTAKPLIRTFSLRALRREVGELDIEFALHGDSGPATRFALFAQSGDVVAISGPGGPTPMLKPAQRYYMAGDLTALPAISAMLEAMPADSVGYIAILVPEQSATVAIAHPENVKIEWVIGSATQSHRLTDAFLTELSQLEQNAQLDVTQSYFWFGGEESIIVPLRNYAKRELKAERSQIYAVPYWRYGKDEDAYHQTRHAVIDEANTEENN</sequence>
<comment type="similarity">
    <text evidence="1">Belongs to the SIP oxidoreductase family.</text>
</comment>
<dbReference type="Gene3D" id="3.40.50.80">
    <property type="entry name" value="Nucleotide-binding domain of ferredoxin-NADP reductase (FNR) module"/>
    <property type="match status" value="1"/>
</dbReference>